<feature type="transmembrane region" description="Helical" evidence="3">
    <location>
        <begin position="145"/>
        <end position="164"/>
    </location>
</feature>
<reference evidence="5 6" key="1">
    <citation type="submission" date="2022-12" db="EMBL/GenBank/DDBJ databases">
        <title>Genomic features and morphological characterization of a novel Knufia sp. strain isolated from spacecraft assembly facility.</title>
        <authorList>
            <person name="Teixeira M."/>
            <person name="Chander A.M."/>
            <person name="Stajich J.E."/>
            <person name="Venkateswaran K."/>
        </authorList>
    </citation>
    <scope>NUCLEOTIDE SEQUENCE [LARGE SCALE GENOMIC DNA]</scope>
    <source>
        <strain evidence="5 6">FJI-L2-BK-P2</strain>
    </source>
</reference>
<protein>
    <recommendedName>
        <fullName evidence="4">Major facilitator superfamily (MFS) profile domain-containing protein</fullName>
    </recommendedName>
</protein>
<name>A0AAN8EGI4_9EURO</name>
<feature type="transmembrane region" description="Helical" evidence="3">
    <location>
        <begin position="200"/>
        <end position="219"/>
    </location>
</feature>
<feature type="transmembrane region" description="Helical" evidence="3">
    <location>
        <begin position="231"/>
        <end position="250"/>
    </location>
</feature>
<evidence type="ECO:0000259" key="4">
    <source>
        <dbReference type="PROSITE" id="PS50850"/>
    </source>
</evidence>
<dbReference type="SUPFAM" id="SSF103473">
    <property type="entry name" value="MFS general substrate transporter"/>
    <property type="match status" value="1"/>
</dbReference>
<dbReference type="InterPro" id="IPR036259">
    <property type="entry name" value="MFS_trans_sf"/>
</dbReference>
<feature type="transmembrane region" description="Helical" evidence="3">
    <location>
        <begin position="294"/>
        <end position="314"/>
    </location>
</feature>
<evidence type="ECO:0000313" key="6">
    <source>
        <dbReference type="Proteomes" id="UP001316803"/>
    </source>
</evidence>
<feature type="transmembrane region" description="Helical" evidence="3">
    <location>
        <begin position="326"/>
        <end position="344"/>
    </location>
</feature>
<feature type="transmembrane region" description="Helical" evidence="3">
    <location>
        <begin position="79"/>
        <end position="99"/>
    </location>
</feature>
<gene>
    <name evidence="5" type="ORF">OHC33_005519</name>
</gene>
<dbReference type="Gene3D" id="1.20.1250.20">
    <property type="entry name" value="MFS general substrate transporter like domains"/>
    <property type="match status" value="1"/>
</dbReference>
<keyword evidence="3" id="KW-1133">Transmembrane helix</keyword>
<evidence type="ECO:0000256" key="1">
    <source>
        <dbReference type="ARBA" id="ARBA00004141"/>
    </source>
</evidence>
<dbReference type="GO" id="GO:0022857">
    <property type="term" value="F:transmembrane transporter activity"/>
    <property type="evidence" value="ECO:0007669"/>
    <property type="project" value="InterPro"/>
</dbReference>
<feature type="transmembrane region" description="Helical" evidence="3">
    <location>
        <begin position="170"/>
        <end position="188"/>
    </location>
</feature>
<feature type="compositionally biased region" description="Basic and acidic residues" evidence="2">
    <location>
        <begin position="481"/>
        <end position="500"/>
    </location>
</feature>
<dbReference type="PANTHER" id="PTHR42910:SF1">
    <property type="entry name" value="MAJOR FACILITATOR SUPERFAMILY (MFS) PROFILE DOMAIN-CONTAINING PROTEIN"/>
    <property type="match status" value="1"/>
</dbReference>
<feature type="transmembrane region" description="Helical" evidence="3">
    <location>
        <begin position="119"/>
        <end position="138"/>
    </location>
</feature>
<dbReference type="EMBL" id="JAKLMC020000011">
    <property type="protein sequence ID" value="KAK5953575.1"/>
    <property type="molecule type" value="Genomic_DNA"/>
</dbReference>
<organism evidence="5 6">
    <name type="scientific">Knufia fluminis</name>
    <dbReference type="NCBI Taxonomy" id="191047"/>
    <lineage>
        <taxon>Eukaryota</taxon>
        <taxon>Fungi</taxon>
        <taxon>Dikarya</taxon>
        <taxon>Ascomycota</taxon>
        <taxon>Pezizomycotina</taxon>
        <taxon>Eurotiomycetes</taxon>
        <taxon>Chaetothyriomycetidae</taxon>
        <taxon>Chaetothyriales</taxon>
        <taxon>Trichomeriaceae</taxon>
        <taxon>Knufia</taxon>
    </lineage>
</organism>
<feature type="region of interest" description="Disordered" evidence="2">
    <location>
        <begin position="478"/>
        <end position="555"/>
    </location>
</feature>
<evidence type="ECO:0000256" key="2">
    <source>
        <dbReference type="SAM" id="MobiDB-lite"/>
    </source>
</evidence>
<dbReference type="PROSITE" id="PS50850">
    <property type="entry name" value="MFS"/>
    <property type="match status" value="1"/>
</dbReference>
<comment type="caution">
    <text evidence="5">The sequence shown here is derived from an EMBL/GenBank/DDBJ whole genome shotgun (WGS) entry which is preliminary data.</text>
</comment>
<dbReference type="Pfam" id="PF07690">
    <property type="entry name" value="MFS_1"/>
    <property type="match status" value="1"/>
</dbReference>
<feature type="domain" description="Major facilitator superfamily (MFS) profile" evidence="4">
    <location>
        <begin position="74"/>
        <end position="467"/>
    </location>
</feature>
<feature type="region of interest" description="Disordered" evidence="2">
    <location>
        <begin position="1"/>
        <end position="45"/>
    </location>
</feature>
<dbReference type="InterPro" id="IPR011701">
    <property type="entry name" value="MFS"/>
</dbReference>
<dbReference type="AlphaFoldDB" id="A0AAN8EGI4"/>
<proteinExistence type="predicted"/>
<accession>A0AAN8EGI4</accession>
<feature type="compositionally biased region" description="Basic and acidic residues" evidence="2">
    <location>
        <begin position="543"/>
        <end position="555"/>
    </location>
</feature>
<evidence type="ECO:0000256" key="3">
    <source>
        <dbReference type="SAM" id="Phobius"/>
    </source>
</evidence>
<dbReference type="GO" id="GO:0016020">
    <property type="term" value="C:membrane"/>
    <property type="evidence" value="ECO:0007669"/>
    <property type="project" value="UniProtKB-SubCell"/>
</dbReference>
<dbReference type="PANTHER" id="PTHR42910">
    <property type="entry name" value="TRANSPORTER SCO4007-RELATED"/>
    <property type="match status" value="1"/>
</dbReference>
<dbReference type="Proteomes" id="UP001316803">
    <property type="component" value="Unassembled WGS sequence"/>
</dbReference>
<feature type="compositionally biased region" description="Basic and acidic residues" evidence="2">
    <location>
        <begin position="24"/>
        <end position="43"/>
    </location>
</feature>
<sequence>MSDERDVNSGNHRGHTANKPSPAPERRQSSEVTRDAIDEKTTDNSRSAKRNLLGQIFWTPPWCRYDPNSPPKFSLFQNVLFGFAGAFTVANLYYSIAILNVLAEDFGVSYIEVSRIPTLMQSGYAVGLLFICPLGDLFPRRPYTLILIFFTATLWIGLCITKSFSVFLGISFITAITTVTPQIMLPLVGELAPPNRRPLALSIVVSGNLLGIVIARILSGVVAQYTYWRNIYWIALALQYIIFVALYLFMPAYPSTNPLPPGNRLKAFCKAYPRLLWSIIQIAFEHAVLVQAGLVSFCTSVSFTCFWTTLTFLLSGPAYRLPPTPIGLFGLIGVAGILLGPFYAKYLIQPLKVPLYSVAIGELINLIGCCIGTYTGTITLAGPIIQAFGLDAGLQITNIANRTAIAGVAPDARNRVNTVFMICTFLGQITGTAAGNEIFERYGGWRSSGSLGVAAVATSFLVVAARGPWEEGWIGWGGGWGRKDTRAQNNEEGRREKNGVVDEEPADAPAAEEAGTALESRDDKFGGRRGRLAALTRQQSHGSDGHAIYHDSENR</sequence>
<keyword evidence="3" id="KW-0812">Transmembrane</keyword>
<comment type="subcellular location">
    <subcellularLocation>
        <location evidence="1">Membrane</location>
        <topology evidence="1">Multi-pass membrane protein</topology>
    </subcellularLocation>
</comment>
<evidence type="ECO:0000313" key="5">
    <source>
        <dbReference type="EMBL" id="KAK5953575.1"/>
    </source>
</evidence>
<dbReference type="InterPro" id="IPR020846">
    <property type="entry name" value="MFS_dom"/>
</dbReference>
<keyword evidence="6" id="KW-1185">Reference proteome</keyword>
<dbReference type="CDD" id="cd17324">
    <property type="entry name" value="MFS_NepI_like"/>
    <property type="match status" value="1"/>
</dbReference>
<keyword evidence="3" id="KW-0472">Membrane</keyword>